<reference evidence="1 2" key="1">
    <citation type="journal article" date="2014" name="Genome Announc.">
        <title>Whole-Genome Sequencing of Salmonella enterica subsp. enterica Serovar Cubana Strains Isolated from Agricultural Sources.</title>
        <authorList>
            <person name="Benahmed F.H."/>
            <person name="Gopinath G.R."/>
            <person name="Wang H."/>
            <person name="Jean-Gilles Beaubrun J."/>
            <person name="Grim C."/>
            <person name="Cheng C.M."/>
            <person name="McClelland M."/>
            <person name="Ayers S."/>
            <person name="Abbott J."/>
            <person name="Desai P."/>
            <person name="Frye J.G."/>
            <person name="Weinstock G."/>
            <person name="Hammack T.S."/>
            <person name="Hanes D.E."/>
            <person name="Rasmussen M.A."/>
            <person name="Davidson M.K."/>
        </authorList>
    </citation>
    <scope>NUCLEOTIDE SEQUENCE [LARGE SCALE GENOMIC DNA]</scope>
    <source>
        <strain evidence="1">76814</strain>
    </source>
</reference>
<organism evidence="1 2">
    <name type="scientific">Salmonella enterica subsp. enterica serovar Cubana str. 76814</name>
    <dbReference type="NCBI Taxonomy" id="1192560"/>
    <lineage>
        <taxon>Bacteria</taxon>
        <taxon>Pseudomonadati</taxon>
        <taxon>Pseudomonadota</taxon>
        <taxon>Gammaproteobacteria</taxon>
        <taxon>Enterobacterales</taxon>
        <taxon>Enterobacteriaceae</taxon>
        <taxon>Salmonella</taxon>
    </lineage>
</organism>
<comment type="caution">
    <text evidence="1">The sequence shown here is derived from an EMBL/GenBank/DDBJ whole genome shotgun (WGS) entry which is preliminary data.</text>
</comment>
<accession>V7IUZ7</accession>
<proteinExistence type="predicted"/>
<dbReference type="EMBL" id="AZGR01000024">
    <property type="protein sequence ID" value="ETA88722.1"/>
    <property type="molecule type" value="Genomic_DNA"/>
</dbReference>
<evidence type="ECO:0000313" key="2">
    <source>
        <dbReference type="Proteomes" id="UP000018534"/>
    </source>
</evidence>
<dbReference type="AlphaFoldDB" id="V7IUZ7"/>
<gene>
    <name evidence="1" type="ORF">A628_01236</name>
</gene>
<dbReference type="HOGENOM" id="CLU_203991_0_0_6"/>
<evidence type="ECO:0000313" key="1">
    <source>
        <dbReference type="EMBL" id="ETA88722.1"/>
    </source>
</evidence>
<dbReference type="Proteomes" id="UP000018534">
    <property type="component" value="Unassembled WGS sequence"/>
</dbReference>
<protein>
    <submittedName>
        <fullName evidence="1">Uncharacterized protein</fullName>
    </submittedName>
</protein>
<name>V7IUZ7_SALET</name>
<sequence length="49" mass="5858">MCSSGNDNNYAIEYIKYWHKLSNFCEKYLLLSFLYYNATLKSQCCSERT</sequence>